<name>A0A0G2YFB4_9ROSI</name>
<dbReference type="CDD" id="cd03368">
    <property type="entry name" value="Ribosomal_S12"/>
    <property type="match status" value="1"/>
</dbReference>
<dbReference type="PANTHER" id="PTHR11652">
    <property type="entry name" value="30S RIBOSOMAL PROTEIN S12 FAMILY MEMBER"/>
    <property type="match status" value="1"/>
</dbReference>
<protein>
    <submittedName>
        <fullName evidence="5">Ribosomal protein S12</fullName>
    </submittedName>
</protein>
<organism evidence="5">
    <name type="scientific">Geranium phaeum</name>
    <dbReference type="NCBI Taxonomy" id="379952"/>
    <lineage>
        <taxon>Eukaryota</taxon>
        <taxon>Viridiplantae</taxon>
        <taxon>Streptophyta</taxon>
        <taxon>Embryophyta</taxon>
        <taxon>Tracheophyta</taxon>
        <taxon>Spermatophyta</taxon>
        <taxon>Magnoliopsida</taxon>
        <taxon>eudicotyledons</taxon>
        <taxon>Gunneridae</taxon>
        <taxon>Pentapetalae</taxon>
        <taxon>rosids</taxon>
        <taxon>malvids</taxon>
        <taxon>Geraniales</taxon>
        <taxon>Geraniaceae</taxon>
        <taxon>Geranium</taxon>
    </lineage>
</organism>
<keyword evidence="3" id="KW-0687">Ribonucleoprotein</keyword>
<dbReference type="InterPro" id="IPR012340">
    <property type="entry name" value="NA-bd_OB-fold"/>
</dbReference>
<evidence type="ECO:0000256" key="4">
    <source>
        <dbReference type="SAM" id="MobiDB-lite"/>
    </source>
</evidence>
<dbReference type="GO" id="GO:0015935">
    <property type="term" value="C:small ribosomal subunit"/>
    <property type="evidence" value="ECO:0007669"/>
    <property type="project" value="InterPro"/>
</dbReference>
<dbReference type="AlphaFoldDB" id="A0A0G2YFB4"/>
<dbReference type="InterPro" id="IPR006032">
    <property type="entry name" value="Ribosomal_uS12"/>
</dbReference>
<gene>
    <name evidence="5" type="primary">rps12</name>
</gene>
<feature type="region of interest" description="Disordered" evidence="4">
    <location>
        <begin position="29"/>
        <end position="51"/>
    </location>
</feature>
<dbReference type="GO" id="GO:0003735">
    <property type="term" value="F:structural constituent of ribosome"/>
    <property type="evidence" value="ECO:0007669"/>
    <property type="project" value="InterPro"/>
</dbReference>
<keyword evidence="2 5" id="KW-0689">Ribosomal protein</keyword>
<proteinExistence type="evidence at transcript level"/>
<evidence type="ECO:0000313" key="5">
    <source>
        <dbReference type="EMBL" id="AKI85100.1"/>
    </source>
</evidence>
<geneLocation type="mitochondrion" evidence="5"/>
<accession>A0A0G2YFB4</accession>
<dbReference type="Pfam" id="PF00164">
    <property type="entry name" value="Ribosom_S12_S23"/>
    <property type="match status" value="1"/>
</dbReference>
<dbReference type="FunFam" id="2.40.50.140:FF:000099">
    <property type="entry name" value="Ribosomal protein S12, mitochondrial"/>
    <property type="match status" value="1"/>
</dbReference>
<reference evidence="5" key="1">
    <citation type="submission" date="2015-03" db="EMBL/GenBank/DDBJ databases">
        <title>Dynamic evolution of Geranium mitochondrial genomes through multiple horizontal and intracellular gene transfers.</title>
        <authorList>
            <person name="Park S."/>
            <person name="Grewe F."/>
            <person name="Zhu A."/>
            <person name="Ruhlman T.A."/>
            <person name="Sabir J."/>
            <person name="Mower J.P."/>
            <person name="Jansen R.K."/>
        </authorList>
    </citation>
    <scope>NUCLEOTIDE SEQUENCE</scope>
</reference>
<dbReference type="InterPro" id="IPR005679">
    <property type="entry name" value="Ribosomal_uS12_bac"/>
</dbReference>
<dbReference type="Gene3D" id="2.40.50.140">
    <property type="entry name" value="Nucleic acid-binding proteins"/>
    <property type="match status" value="1"/>
</dbReference>
<dbReference type="PRINTS" id="PR01034">
    <property type="entry name" value="RIBOSOMALS12"/>
</dbReference>
<evidence type="ECO:0000256" key="1">
    <source>
        <dbReference type="ARBA" id="ARBA00005657"/>
    </source>
</evidence>
<evidence type="ECO:0000256" key="2">
    <source>
        <dbReference type="ARBA" id="ARBA00022980"/>
    </source>
</evidence>
<dbReference type="EMBL" id="KP963216">
    <property type="protein sequence ID" value="AKI85100.1"/>
    <property type="molecule type" value="mRNA"/>
</dbReference>
<dbReference type="PROSITE" id="PS00055">
    <property type="entry name" value="RIBOSOMAL_S12"/>
    <property type="match status" value="1"/>
</dbReference>
<comment type="similarity">
    <text evidence="1">Belongs to the universal ribosomal protein uS12 family.</text>
</comment>
<sequence>MALSRLAARKDVAISNSCFRFLANRLSSNLSQPSSSPISPPPLSLLANQNQSDTSVRRRIMDSILSNQAQIGSKPYQSGSFVLGPDQDRLQSIRNMIGFPISSSESMELERIINAHKVFDEMPQRNEKREDEMYCMPTYNQLLFNERKPKKRSSRTRALEGCPQKAGVCVRVFTRAPKKPNSAQRKLAKVRLSNGKDTFAYIPGEGHNLQEHSIVLIRGGRVPDLPGVKFHCIRGVKDLMGLPNRRQGRSKYGAEKPK</sequence>
<dbReference type="HAMAP" id="MF_00403_B">
    <property type="entry name" value="Ribosomal_uS12_B"/>
    <property type="match status" value="1"/>
</dbReference>
<evidence type="ECO:0000256" key="3">
    <source>
        <dbReference type="ARBA" id="ARBA00023274"/>
    </source>
</evidence>
<dbReference type="GO" id="GO:0006412">
    <property type="term" value="P:translation"/>
    <property type="evidence" value="ECO:0007669"/>
    <property type="project" value="InterPro"/>
</dbReference>
<keyword evidence="5" id="KW-0496">Mitochondrion</keyword>
<dbReference type="SUPFAM" id="SSF50249">
    <property type="entry name" value="Nucleic acid-binding proteins"/>
    <property type="match status" value="1"/>
</dbReference>
<dbReference type="NCBIfam" id="TIGR00981">
    <property type="entry name" value="rpsL_bact"/>
    <property type="match status" value="1"/>
</dbReference>